<dbReference type="Pfam" id="PF14890">
    <property type="entry name" value="Intein_splicing"/>
    <property type="match status" value="1"/>
</dbReference>
<evidence type="ECO:0000256" key="15">
    <source>
        <dbReference type="NCBIfam" id="TIGR00665"/>
    </source>
</evidence>
<dbReference type="Gene3D" id="3.40.50.300">
    <property type="entry name" value="P-loop containing nucleotide triphosphate hydrolases"/>
    <property type="match status" value="3"/>
</dbReference>
<evidence type="ECO:0000256" key="4">
    <source>
        <dbReference type="ARBA" id="ARBA00022737"/>
    </source>
</evidence>
<dbReference type="InterPro" id="IPR004860">
    <property type="entry name" value="LAGLIDADG_dom"/>
</dbReference>
<evidence type="ECO:0000256" key="5">
    <source>
        <dbReference type="ARBA" id="ARBA00022741"/>
    </source>
</evidence>
<evidence type="ECO:0000256" key="10">
    <source>
        <dbReference type="ARBA" id="ARBA00023000"/>
    </source>
</evidence>
<dbReference type="InterPro" id="IPR036844">
    <property type="entry name" value="Hint_dom_sf"/>
</dbReference>
<keyword evidence="12" id="KW-0413">Isomerase</keyword>
<evidence type="ECO:0000256" key="7">
    <source>
        <dbReference type="ARBA" id="ARBA00022806"/>
    </source>
</evidence>
<evidence type="ECO:0000256" key="12">
    <source>
        <dbReference type="ARBA" id="ARBA00023235"/>
    </source>
</evidence>
<dbReference type="CDD" id="cd00081">
    <property type="entry name" value="Hint"/>
    <property type="match status" value="2"/>
</dbReference>
<dbReference type="InterPro" id="IPR003587">
    <property type="entry name" value="Hint_dom_N"/>
</dbReference>
<name>A0ABP7BXU0_9ACTN</name>
<dbReference type="InterPro" id="IPR036185">
    <property type="entry name" value="DNA_heli_DnaB-like_N_sf"/>
</dbReference>
<dbReference type="InterPro" id="IPR006141">
    <property type="entry name" value="Intein_N"/>
</dbReference>
<dbReference type="EMBL" id="BAAAZP010000074">
    <property type="protein sequence ID" value="GAA3669745.1"/>
    <property type="molecule type" value="Genomic_DNA"/>
</dbReference>
<protein>
    <recommendedName>
        <fullName evidence="15 16">Replicative DNA helicase</fullName>
        <ecNumber evidence="15 16">5.6.2.3</ecNumber>
    </recommendedName>
</protein>
<proteinExistence type="inferred from homology"/>
<dbReference type="Pfam" id="PF00772">
    <property type="entry name" value="DnaB"/>
    <property type="match status" value="1"/>
</dbReference>
<evidence type="ECO:0000256" key="14">
    <source>
        <dbReference type="ARBA" id="ARBA00048954"/>
    </source>
</evidence>
<feature type="domain" description="DOD-type homing endonuclease" evidence="18">
    <location>
        <begin position="345"/>
        <end position="456"/>
    </location>
</feature>
<dbReference type="SUPFAM" id="SSF48024">
    <property type="entry name" value="N-terminal domain of DnaB helicase"/>
    <property type="match status" value="1"/>
</dbReference>
<evidence type="ECO:0000256" key="13">
    <source>
        <dbReference type="ARBA" id="ARBA00044940"/>
    </source>
</evidence>
<dbReference type="Pfam" id="PF03796">
    <property type="entry name" value="DnaB_C"/>
    <property type="match status" value="2"/>
</dbReference>
<dbReference type="InterPro" id="IPR007692">
    <property type="entry name" value="DNA_helicase_DnaB"/>
</dbReference>
<dbReference type="InterPro" id="IPR027417">
    <property type="entry name" value="P-loop_NTPase"/>
</dbReference>
<dbReference type="InterPro" id="IPR006142">
    <property type="entry name" value="INTEIN"/>
</dbReference>
<keyword evidence="4" id="KW-0677">Repeat</keyword>
<dbReference type="RefSeq" id="WP_425568609.1">
    <property type="nucleotide sequence ID" value="NZ_BAAAZP010000074.1"/>
</dbReference>
<organism evidence="20 21">
    <name type="scientific">Nonomuraea antimicrobica</name>
    <dbReference type="NCBI Taxonomy" id="561173"/>
    <lineage>
        <taxon>Bacteria</taxon>
        <taxon>Bacillati</taxon>
        <taxon>Actinomycetota</taxon>
        <taxon>Actinomycetes</taxon>
        <taxon>Streptosporangiales</taxon>
        <taxon>Streptosporangiaceae</taxon>
        <taxon>Nonomuraea</taxon>
    </lineage>
</organism>
<dbReference type="PANTHER" id="PTHR30153">
    <property type="entry name" value="REPLICATIVE DNA HELICASE DNAB"/>
    <property type="match status" value="1"/>
</dbReference>
<evidence type="ECO:0000256" key="1">
    <source>
        <dbReference type="ARBA" id="ARBA00008428"/>
    </source>
</evidence>
<dbReference type="InterPro" id="IPR007694">
    <property type="entry name" value="DNA_helicase_DnaB-like_C"/>
</dbReference>
<dbReference type="InterPro" id="IPR027434">
    <property type="entry name" value="Homing_endonucl"/>
</dbReference>
<keyword evidence="8" id="KW-0068">Autocatalytic cleavage</keyword>
<dbReference type="Gene3D" id="2.170.16.10">
    <property type="entry name" value="Hedgehog/Intein (Hint) domain"/>
    <property type="match status" value="2"/>
</dbReference>
<dbReference type="InterPro" id="IPR003586">
    <property type="entry name" value="Hint_dom_C"/>
</dbReference>
<dbReference type="Pfam" id="PF14528">
    <property type="entry name" value="LAGLIDADG_3"/>
    <property type="match status" value="1"/>
</dbReference>
<dbReference type="InterPro" id="IPR007693">
    <property type="entry name" value="DNA_helicase_DnaB-like_N"/>
</dbReference>
<dbReference type="SMART" id="SM00306">
    <property type="entry name" value="HintN"/>
    <property type="match status" value="2"/>
</dbReference>
<gene>
    <name evidence="20" type="ORF">GCM10022224_037400</name>
</gene>
<comment type="similarity">
    <text evidence="1 16">Belongs to the helicase family. DnaB subfamily.</text>
</comment>
<dbReference type="NCBIfam" id="TIGR01445">
    <property type="entry name" value="intein_Nterm"/>
    <property type="match status" value="1"/>
</dbReference>
<evidence type="ECO:0000256" key="16">
    <source>
        <dbReference type="RuleBase" id="RU362085"/>
    </source>
</evidence>
<sequence>MSIDEEAGGGPGFERTPPHNMEAEQSVLGGMLLSKDAIADVVEILRADDFYRPAHQMVYDVITDLYGRGEPADAVTVFDELQKRGEMARVGGAAYLHTLTAVVPTAANAGYYAKIVREQAILRRLIEAGTRIVAFGYGGQNEEVDDLVDRAQAEIYQVTERRTAEDYAPLADIMPGALDELEAIGSRGGQMVGVPTGFQDLDSLTNGLHPGQMIVVAARPAIGKALALDTPLPTPTGWTTMGEVRIGDLLIGADGEPTGVVAATEVMHGRPCYEVEFSDGTVIVADARHQWRTTTGAAEHQTVHTTEELAASLRRTTPGGGPRHAVSVAAPFQLVERALPLSPHVLGTWLGAAHGAPETGAGEPACPACADPSSGPRRRQTCDHGTVRDLLGELGVLHDRHIPALYLRASEKQRRDLLDGLLGADAHLDAEGWLQLAVPGRRLADDVLELVLSLGHQATMRAKQADGRTPGCYLIDYAASEQSLQLPGKAGARPSARLRYIVDVRPVPSRPVRCVEVDNADHLYLAGRSCVPTHNSTLGLDFARSAAIKHGMTTVVFSLEMSRNEITMRLLSAEARVALHHMRSGMMGDDDWTRLARRMSEVAEAPLFIDDSPNMSMMEIRAKCRRLKQRNDLRFVIIDYLQLMSSPKKTESRQNEVSEISRAIKLLAKELEVPVIAISQLNRGPEQRTDKRPMVSDLRESGCLTADTRVLRADTGAEVSLGELLESGARDVPVWSLDERLRLVPQTMTHVFSSGVKEVFRLRLKSGREVDATANHPFMTLDGWRPLGELSPGARLAVPRHVPAPQRLREWPHALRGHGRSVPAEVFSLPRRQLAQFLRSLWATGGCVRWDERLGQARIHYAAASRRLVDDVARLLLRFNVLAHVREHDHRPGYHLVIHSAEDQLRFLDGVGVPGEWSTEAGRCVAELRKIIGIAGLDTVPGEVWGRVREALVGQDGAHRRVAARVGAGAPGEPAPGREPLGRVAAILDDADLEILATNDVFWDEIASVESLGEQPVYDATVLGTHNFVANGISVHNSIEQDADMVILLHREDAYEPESPRAGEADLIVAKHRNGPTATVTVAFQGHYSRFVDMAQH</sequence>
<dbReference type="PROSITE" id="PS50819">
    <property type="entry name" value="INTEIN_ENDONUCLEASE"/>
    <property type="match status" value="2"/>
</dbReference>
<evidence type="ECO:0000256" key="8">
    <source>
        <dbReference type="ARBA" id="ARBA00022813"/>
    </source>
</evidence>
<evidence type="ECO:0000256" key="3">
    <source>
        <dbReference type="ARBA" id="ARBA00022705"/>
    </source>
</evidence>
<feature type="domain" description="DOD-type homing endonuclease" evidence="18">
    <location>
        <begin position="820"/>
        <end position="881"/>
    </location>
</feature>
<evidence type="ECO:0000256" key="11">
    <source>
        <dbReference type="ARBA" id="ARBA00023125"/>
    </source>
</evidence>
<evidence type="ECO:0000259" key="19">
    <source>
        <dbReference type="PROSITE" id="PS51199"/>
    </source>
</evidence>
<dbReference type="InterPro" id="IPR004042">
    <property type="entry name" value="Intein_endonuc_central"/>
</dbReference>
<dbReference type="InterPro" id="IPR016136">
    <property type="entry name" value="DNA_helicase_N/primase_C"/>
</dbReference>
<evidence type="ECO:0000256" key="2">
    <source>
        <dbReference type="ARBA" id="ARBA00022515"/>
    </source>
</evidence>
<keyword evidence="5 16" id="KW-0547">Nucleotide-binding</keyword>
<dbReference type="Gene3D" id="3.10.28.10">
    <property type="entry name" value="Homing endonucleases"/>
    <property type="match status" value="2"/>
</dbReference>
<comment type="function">
    <text evidence="16">The main replicative DNA helicase, it participates in initiation and elongation during chromosome replication. Travels ahead of the DNA replisome, separating dsDNA into templates for DNA synthesis. A processive ATP-dependent 5'-3' DNA helicase it has DNA-dependent ATPase activity.</text>
</comment>
<keyword evidence="2 16" id="KW-0639">Primosome</keyword>
<dbReference type="SUPFAM" id="SSF51294">
    <property type="entry name" value="Hedgehog/intein (Hint) domain"/>
    <property type="match status" value="2"/>
</dbReference>
<dbReference type="PROSITE" id="PS50818">
    <property type="entry name" value="INTEIN_C_TER"/>
    <property type="match status" value="1"/>
</dbReference>
<dbReference type="SMART" id="SM00305">
    <property type="entry name" value="HintC"/>
    <property type="match status" value="1"/>
</dbReference>
<keyword evidence="11 16" id="KW-0238">DNA-binding</keyword>
<accession>A0ABP7BXU0</accession>
<keyword evidence="6 16" id="KW-0378">Hydrolase</keyword>
<evidence type="ECO:0000256" key="6">
    <source>
        <dbReference type="ARBA" id="ARBA00022801"/>
    </source>
</evidence>
<dbReference type="SUPFAM" id="SSF55608">
    <property type="entry name" value="Homing endonucleases"/>
    <property type="match status" value="2"/>
</dbReference>
<comment type="function">
    <text evidence="13 16">The intein is an endonuclease.</text>
</comment>
<dbReference type="InterPro" id="IPR030934">
    <property type="entry name" value="Intein_C"/>
</dbReference>
<dbReference type="PANTHER" id="PTHR30153:SF2">
    <property type="entry name" value="REPLICATIVE DNA HELICASE"/>
    <property type="match status" value="1"/>
</dbReference>
<dbReference type="PROSITE" id="PS51199">
    <property type="entry name" value="SF4_HELICASE"/>
    <property type="match status" value="3"/>
</dbReference>
<feature type="region of interest" description="Disordered" evidence="17">
    <location>
        <begin position="1"/>
        <end position="20"/>
    </location>
</feature>
<evidence type="ECO:0000256" key="9">
    <source>
        <dbReference type="ARBA" id="ARBA00022840"/>
    </source>
</evidence>
<dbReference type="NCBIfam" id="TIGR00665">
    <property type="entry name" value="DnaB"/>
    <property type="match status" value="1"/>
</dbReference>
<keyword evidence="7 16" id="KW-0347">Helicase</keyword>
<feature type="domain" description="SF4 helicase" evidence="19">
    <location>
        <begin position="187"/>
        <end position="224"/>
    </location>
</feature>
<dbReference type="NCBIfam" id="TIGR01443">
    <property type="entry name" value="intein_Cterm"/>
    <property type="match status" value="1"/>
</dbReference>
<evidence type="ECO:0000313" key="21">
    <source>
        <dbReference type="Proteomes" id="UP001500902"/>
    </source>
</evidence>
<keyword evidence="3 16" id="KW-0235">DNA replication</keyword>
<dbReference type="SUPFAM" id="SSF52540">
    <property type="entry name" value="P-loop containing nucleoside triphosphate hydrolases"/>
    <property type="match status" value="1"/>
</dbReference>
<dbReference type="PROSITE" id="PS50817">
    <property type="entry name" value="INTEIN_N_TER"/>
    <property type="match status" value="1"/>
</dbReference>
<dbReference type="EC" id="5.6.2.3" evidence="15 16"/>
<comment type="catalytic activity">
    <reaction evidence="14 16">
        <text>ATP + H2O = ADP + phosphate + H(+)</text>
        <dbReference type="Rhea" id="RHEA:13065"/>
        <dbReference type="ChEBI" id="CHEBI:15377"/>
        <dbReference type="ChEBI" id="CHEBI:15378"/>
        <dbReference type="ChEBI" id="CHEBI:30616"/>
        <dbReference type="ChEBI" id="CHEBI:43474"/>
        <dbReference type="ChEBI" id="CHEBI:456216"/>
        <dbReference type="EC" id="5.6.2.3"/>
    </reaction>
</comment>
<dbReference type="PRINTS" id="PR00379">
    <property type="entry name" value="INTEIN"/>
</dbReference>
<dbReference type="Proteomes" id="UP001500902">
    <property type="component" value="Unassembled WGS sequence"/>
</dbReference>
<evidence type="ECO:0000313" key="20">
    <source>
        <dbReference type="EMBL" id="GAA3669745.1"/>
    </source>
</evidence>
<dbReference type="Gene3D" id="1.10.860.10">
    <property type="entry name" value="DNAb Helicase, Chain A"/>
    <property type="match status" value="1"/>
</dbReference>
<comment type="caution">
    <text evidence="20">The sequence shown here is derived from an EMBL/GenBank/DDBJ whole genome shotgun (WGS) entry which is preliminary data.</text>
</comment>
<feature type="domain" description="SF4 helicase" evidence="19">
    <location>
        <begin position="536"/>
        <end position="702"/>
    </location>
</feature>
<reference evidence="21" key="1">
    <citation type="journal article" date="2019" name="Int. J. Syst. Evol. Microbiol.">
        <title>The Global Catalogue of Microorganisms (GCM) 10K type strain sequencing project: providing services to taxonomists for standard genome sequencing and annotation.</title>
        <authorList>
            <consortium name="The Broad Institute Genomics Platform"/>
            <consortium name="The Broad Institute Genome Sequencing Center for Infectious Disease"/>
            <person name="Wu L."/>
            <person name="Ma J."/>
        </authorList>
    </citation>
    <scope>NUCLEOTIDE SEQUENCE [LARGE SCALE GENOMIC DNA]</scope>
    <source>
        <strain evidence="21">JCM 16904</strain>
    </source>
</reference>
<feature type="domain" description="SF4 helicase" evidence="19">
    <location>
        <begin position="1038"/>
        <end position="1097"/>
    </location>
</feature>
<keyword evidence="9 16" id="KW-0067">ATP-binding</keyword>
<keyword evidence="10" id="KW-0651">Protein splicing</keyword>
<evidence type="ECO:0000259" key="18">
    <source>
        <dbReference type="PROSITE" id="PS50819"/>
    </source>
</evidence>
<keyword evidence="21" id="KW-1185">Reference proteome</keyword>
<evidence type="ECO:0000256" key="17">
    <source>
        <dbReference type="SAM" id="MobiDB-lite"/>
    </source>
</evidence>